<dbReference type="InterPro" id="IPR027417">
    <property type="entry name" value="P-loop_NTPase"/>
</dbReference>
<dbReference type="Gene3D" id="1.25.40.10">
    <property type="entry name" value="Tetratricopeptide repeat domain"/>
    <property type="match status" value="1"/>
</dbReference>
<organism evidence="2 3">
    <name type="scientific">Pleomassaria siparia CBS 279.74</name>
    <dbReference type="NCBI Taxonomy" id="1314801"/>
    <lineage>
        <taxon>Eukaryota</taxon>
        <taxon>Fungi</taxon>
        <taxon>Dikarya</taxon>
        <taxon>Ascomycota</taxon>
        <taxon>Pezizomycotina</taxon>
        <taxon>Dothideomycetes</taxon>
        <taxon>Pleosporomycetidae</taxon>
        <taxon>Pleosporales</taxon>
        <taxon>Pleomassariaceae</taxon>
        <taxon>Pleomassaria</taxon>
    </lineage>
</organism>
<dbReference type="Pfam" id="PF13424">
    <property type="entry name" value="TPR_12"/>
    <property type="match status" value="1"/>
</dbReference>
<dbReference type="SUPFAM" id="SSF48452">
    <property type="entry name" value="TPR-like"/>
    <property type="match status" value="1"/>
</dbReference>
<evidence type="ECO:0000313" key="2">
    <source>
        <dbReference type="EMBL" id="KAF2709646.1"/>
    </source>
</evidence>
<name>A0A6G1K9S0_9PLEO</name>
<dbReference type="PANTHER" id="PTHR46082:SF6">
    <property type="entry name" value="AAA+ ATPASE DOMAIN-CONTAINING PROTEIN-RELATED"/>
    <property type="match status" value="1"/>
</dbReference>
<dbReference type="InterPro" id="IPR053137">
    <property type="entry name" value="NLR-like"/>
</dbReference>
<sequence length="630" mass="71784">MPPQEQPETPPRPLIKIPFDRDTDFVKRGTTLDKIDRICDTHSTRAALVGLGGVGKSQLAIEYAYRTHERSNKTYVFWVHASNADRFERSYRDIADRVKIAGRQDSQANIFKLVHDWLCDSKDPWLIILDNVDDAQFLLQAQADGQGQPTDSSRTASQPLCGYLPRCKHGFIIVTTRNMDAALKLVERRNIVNVEPMDGAQAQALFKKKLPERRQGDDNHIAELVAELEYMPLAIVQAAAYISERGYRCSVVKYLDEFRGSELKRMSLLKHDKGHLRRDWEAKNSIIVTWQISFEHIRRRWPSAADLLSLMSFFDRQEIPENCLRRHIHSPEEEAEEEEEVVTWQSSTIEDEATEDGFDEDAVVLQNFRLVSVNSDGTVFGMHALVQLATREWLDSNGGLEQWRNQFISKLCASFPKGPYKHEATCQALFAHTKSAAEQSPKAELSLREWATLLYRAAWYANVTRNFPDAIDLALKSMEARLRVLGQEHEDTLCSMSLAGSTYKLRDRWDAAEKLEVQVMETRKKKLGENHPSTLTSMANLASTYRKQGQLGAAEKLAAQVTKTYTEKLGLGHRSTLISMTNLVLIYGDQGSYQAAMVDMRVSWICAIKLRRGYHNPTLSIMIDLALIYW</sequence>
<dbReference type="Proteomes" id="UP000799428">
    <property type="component" value="Unassembled WGS sequence"/>
</dbReference>
<dbReference type="SUPFAM" id="SSF52540">
    <property type="entry name" value="P-loop containing nucleoside triphosphate hydrolases"/>
    <property type="match status" value="1"/>
</dbReference>
<dbReference type="OrthoDB" id="20872at2759"/>
<dbReference type="Pfam" id="PF05729">
    <property type="entry name" value="NACHT"/>
    <property type="match status" value="1"/>
</dbReference>
<dbReference type="AlphaFoldDB" id="A0A6G1K9S0"/>
<feature type="non-terminal residue" evidence="2">
    <location>
        <position position="630"/>
    </location>
</feature>
<protein>
    <submittedName>
        <fullName evidence="2">Putative kinesin</fullName>
    </submittedName>
</protein>
<evidence type="ECO:0000313" key="3">
    <source>
        <dbReference type="Proteomes" id="UP000799428"/>
    </source>
</evidence>
<reference evidence="2" key="1">
    <citation type="journal article" date="2020" name="Stud. Mycol.">
        <title>101 Dothideomycetes genomes: a test case for predicting lifestyles and emergence of pathogens.</title>
        <authorList>
            <person name="Haridas S."/>
            <person name="Albert R."/>
            <person name="Binder M."/>
            <person name="Bloem J."/>
            <person name="Labutti K."/>
            <person name="Salamov A."/>
            <person name="Andreopoulos B."/>
            <person name="Baker S."/>
            <person name="Barry K."/>
            <person name="Bills G."/>
            <person name="Bluhm B."/>
            <person name="Cannon C."/>
            <person name="Castanera R."/>
            <person name="Culley D."/>
            <person name="Daum C."/>
            <person name="Ezra D."/>
            <person name="Gonzalez J."/>
            <person name="Henrissat B."/>
            <person name="Kuo A."/>
            <person name="Liang C."/>
            <person name="Lipzen A."/>
            <person name="Lutzoni F."/>
            <person name="Magnuson J."/>
            <person name="Mondo S."/>
            <person name="Nolan M."/>
            <person name="Ohm R."/>
            <person name="Pangilinan J."/>
            <person name="Park H.-J."/>
            <person name="Ramirez L."/>
            <person name="Alfaro M."/>
            <person name="Sun H."/>
            <person name="Tritt A."/>
            <person name="Yoshinaga Y."/>
            <person name="Zwiers L.-H."/>
            <person name="Turgeon B."/>
            <person name="Goodwin S."/>
            <person name="Spatafora J."/>
            <person name="Crous P."/>
            <person name="Grigoriev I."/>
        </authorList>
    </citation>
    <scope>NUCLEOTIDE SEQUENCE</scope>
    <source>
        <strain evidence="2">CBS 279.74</strain>
    </source>
</reference>
<proteinExistence type="predicted"/>
<keyword evidence="3" id="KW-1185">Reference proteome</keyword>
<evidence type="ECO:0000259" key="1">
    <source>
        <dbReference type="Pfam" id="PF05729"/>
    </source>
</evidence>
<accession>A0A6G1K9S0</accession>
<gene>
    <name evidence="2" type="ORF">K504DRAFT_407043</name>
</gene>
<dbReference type="InterPro" id="IPR011990">
    <property type="entry name" value="TPR-like_helical_dom_sf"/>
</dbReference>
<dbReference type="PANTHER" id="PTHR46082">
    <property type="entry name" value="ATP/GTP-BINDING PROTEIN-RELATED"/>
    <property type="match status" value="1"/>
</dbReference>
<dbReference type="Pfam" id="PF13374">
    <property type="entry name" value="TPR_10"/>
    <property type="match status" value="1"/>
</dbReference>
<dbReference type="InterPro" id="IPR007111">
    <property type="entry name" value="NACHT_NTPase"/>
</dbReference>
<dbReference type="EMBL" id="MU005770">
    <property type="protein sequence ID" value="KAF2709646.1"/>
    <property type="molecule type" value="Genomic_DNA"/>
</dbReference>
<dbReference type="Gene3D" id="3.40.50.300">
    <property type="entry name" value="P-loop containing nucleotide triphosphate hydrolases"/>
    <property type="match status" value="1"/>
</dbReference>
<feature type="domain" description="NACHT" evidence="1">
    <location>
        <begin position="47"/>
        <end position="210"/>
    </location>
</feature>